<dbReference type="Proteomes" id="UP001152799">
    <property type="component" value="Chromosome 5"/>
</dbReference>
<gene>
    <name evidence="1" type="ORF">CEUTPL_LOCUS9092</name>
</gene>
<evidence type="ECO:0000313" key="1">
    <source>
        <dbReference type="EMBL" id="CAG9768564.1"/>
    </source>
</evidence>
<sequence length="134" mass="15212">MSPEDIKNETNIIKQIAFNNGYDPNIVDKQIAKIKTKREAIQAYKSQPQNPSTNKYVSLPYLGPFSYKISRILSGSQNNIKLSFKSTNSLGSILINNKQTIVPIPQKKWSLQTQMLRLSCHSILVKPFDLFQLA</sequence>
<keyword evidence="2" id="KW-1185">Reference proteome</keyword>
<accession>A0A9N9QQL5</accession>
<name>A0A9N9QQL5_9CUCU</name>
<evidence type="ECO:0000313" key="2">
    <source>
        <dbReference type="Proteomes" id="UP001152799"/>
    </source>
</evidence>
<dbReference type="OrthoDB" id="10063405at2759"/>
<organism evidence="1 2">
    <name type="scientific">Ceutorhynchus assimilis</name>
    <name type="common">cabbage seed weevil</name>
    <dbReference type="NCBI Taxonomy" id="467358"/>
    <lineage>
        <taxon>Eukaryota</taxon>
        <taxon>Metazoa</taxon>
        <taxon>Ecdysozoa</taxon>
        <taxon>Arthropoda</taxon>
        <taxon>Hexapoda</taxon>
        <taxon>Insecta</taxon>
        <taxon>Pterygota</taxon>
        <taxon>Neoptera</taxon>
        <taxon>Endopterygota</taxon>
        <taxon>Coleoptera</taxon>
        <taxon>Polyphaga</taxon>
        <taxon>Cucujiformia</taxon>
        <taxon>Curculionidae</taxon>
        <taxon>Ceutorhynchinae</taxon>
        <taxon>Ceutorhynchus</taxon>
    </lineage>
</organism>
<dbReference type="EMBL" id="OU892281">
    <property type="protein sequence ID" value="CAG9768564.1"/>
    <property type="molecule type" value="Genomic_DNA"/>
</dbReference>
<proteinExistence type="predicted"/>
<reference evidence="1" key="1">
    <citation type="submission" date="2022-01" db="EMBL/GenBank/DDBJ databases">
        <authorList>
            <person name="King R."/>
        </authorList>
    </citation>
    <scope>NUCLEOTIDE SEQUENCE</scope>
</reference>
<dbReference type="AlphaFoldDB" id="A0A9N9QQL5"/>
<protein>
    <submittedName>
        <fullName evidence="1">Uncharacterized protein</fullName>
    </submittedName>
</protein>